<comment type="caution">
    <text evidence="1">The sequence shown here is derived from an EMBL/GenBank/DDBJ whole genome shotgun (WGS) entry which is preliminary data.</text>
</comment>
<protein>
    <submittedName>
        <fullName evidence="1">Uncharacterized protein</fullName>
    </submittedName>
</protein>
<dbReference type="AlphaFoldDB" id="A0A016URP3"/>
<sequence>MVSIYSEEVRQAVQQDYELLEHRSLQCAFASRVATLLNRLPTSLLSLGHSSAFKRKLASVDILDILGIDDVL</sequence>
<accession>A0A016URP3</accession>
<keyword evidence="2" id="KW-1185">Reference proteome</keyword>
<evidence type="ECO:0000313" key="1">
    <source>
        <dbReference type="EMBL" id="EYC18059.1"/>
    </source>
</evidence>
<gene>
    <name evidence="1" type="primary">Acey_s0028.g1661</name>
    <name evidence="1" type="ORF">Y032_0028g1661</name>
</gene>
<name>A0A016URP3_9BILA</name>
<organism evidence="1 2">
    <name type="scientific">Ancylostoma ceylanicum</name>
    <dbReference type="NCBI Taxonomy" id="53326"/>
    <lineage>
        <taxon>Eukaryota</taxon>
        <taxon>Metazoa</taxon>
        <taxon>Ecdysozoa</taxon>
        <taxon>Nematoda</taxon>
        <taxon>Chromadorea</taxon>
        <taxon>Rhabditida</taxon>
        <taxon>Rhabditina</taxon>
        <taxon>Rhabditomorpha</taxon>
        <taxon>Strongyloidea</taxon>
        <taxon>Ancylostomatidae</taxon>
        <taxon>Ancylostomatinae</taxon>
        <taxon>Ancylostoma</taxon>
    </lineage>
</organism>
<reference evidence="2" key="1">
    <citation type="journal article" date="2015" name="Nat. Genet.">
        <title>The genome and transcriptome of the zoonotic hookworm Ancylostoma ceylanicum identify infection-specific gene families.</title>
        <authorList>
            <person name="Schwarz E.M."/>
            <person name="Hu Y."/>
            <person name="Antoshechkin I."/>
            <person name="Miller M.M."/>
            <person name="Sternberg P.W."/>
            <person name="Aroian R.V."/>
        </authorList>
    </citation>
    <scope>NUCLEOTIDE SEQUENCE</scope>
    <source>
        <strain evidence="2">HY135</strain>
    </source>
</reference>
<dbReference type="EMBL" id="JARK01001364">
    <property type="protein sequence ID" value="EYC18059.1"/>
    <property type="molecule type" value="Genomic_DNA"/>
</dbReference>
<evidence type="ECO:0000313" key="2">
    <source>
        <dbReference type="Proteomes" id="UP000024635"/>
    </source>
</evidence>
<proteinExistence type="predicted"/>
<dbReference type="Proteomes" id="UP000024635">
    <property type="component" value="Unassembled WGS sequence"/>
</dbReference>